<dbReference type="AlphaFoldDB" id="A0A6A4J5P8"/>
<dbReference type="PANTHER" id="PTHR34239:SF2">
    <property type="entry name" value="TRANSPOSABLE ELEMENT P TRANSPOSASE_THAP9 CONSERVED DOMAIN-CONTAINING PROTEIN"/>
    <property type="match status" value="1"/>
</dbReference>
<feature type="compositionally biased region" description="Basic residues" evidence="1">
    <location>
        <begin position="25"/>
        <end position="46"/>
    </location>
</feature>
<gene>
    <name evidence="2" type="ORF">GE061_003827</name>
</gene>
<feature type="compositionally biased region" description="Low complexity" evidence="1">
    <location>
        <begin position="59"/>
        <end position="78"/>
    </location>
</feature>
<comment type="caution">
    <text evidence="2">The sequence shown here is derived from an EMBL/GenBank/DDBJ whole genome shotgun (WGS) entry which is preliminary data.</text>
</comment>
<reference evidence="2" key="1">
    <citation type="journal article" date="2021" name="Mol. Ecol. Resour.">
        <title>Apolygus lucorum genome provides insights into omnivorousness and mesophyll feeding.</title>
        <authorList>
            <person name="Liu Y."/>
            <person name="Liu H."/>
            <person name="Wang H."/>
            <person name="Huang T."/>
            <person name="Liu B."/>
            <person name="Yang B."/>
            <person name="Yin L."/>
            <person name="Li B."/>
            <person name="Zhang Y."/>
            <person name="Zhang S."/>
            <person name="Jiang F."/>
            <person name="Zhang X."/>
            <person name="Ren Y."/>
            <person name="Wang B."/>
            <person name="Wang S."/>
            <person name="Lu Y."/>
            <person name="Wu K."/>
            <person name="Fan W."/>
            <person name="Wang G."/>
        </authorList>
    </citation>
    <scope>NUCLEOTIDE SEQUENCE</scope>
    <source>
        <strain evidence="2">12Hb</strain>
    </source>
</reference>
<feature type="compositionally biased region" description="Polar residues" evidence="1">
    <location>
        <begin position="341"/>
        <end position="353"/>
    </location>
</feature>
<dbReference type="EMBL" id="WIXP02000011">
    <property type="protein sequence ID" value="KAF6203408.1"/>
    <property type="molecule type" value="Genomic_DNA"/>
</dbReference>
<feature type="compositionally biased region" description="Polar residues" evidence="1">
    <location>
        <begin position="385"/>
        <end position="394"/>
    </location>
</feature>
<name>A0A6A4J5P8_APOLU</name>
<feature type="compositionally biased region" description="Basic and acidic residues" evidence="1">
    <location>
        <begin position="405"/>
        <end position="414"/>
    </location>
</feature>
<proteinExistence type="predicted"/>
<accession>A0A6A4J5P8</accession>
<feature type="region of interest" description="Disordered" evidence="1">
    <location>
        <begin position="1"/>
        <end position="100"/>
    </location>
</feature>
<evidence type="ECO:0000313" key="3">
    <source>
        <dbReference type="Proteomes" id="UP000466442"/>
    </source>
</evidence>
<dbReference type="OrthoDB" id="6775330at2759"/>
<sequence length="414" mass="45936">MGKSRKRCRSSSSSDESSDEMSKKSLLKRLRKLEKKFERGKRKQKQRERETSVRRMQQPRLSPSLSPRSGSHRSPSPGVVRSLPDCSSRSPTPSFPKFLGKSDASQQEAFNLKAQVCNAGPIPPDQSGACSSGQVAEISEDVVDINILPDEILSILGADPNQENKEVISFHDALVSRWNHLLEQGLKKDETSSLLQLYPLPTNIPALSPPSLNPEVQPLLTKQDLLREGSYVELQRQLGIGLGALGRGVNALLEGGTHVPRESILTFLSDSGRILTNLFHRITVIRRNLITPVFDKNIRDKVSDVTSHSGLLFGSDLIDKIRNVKSLEQASKQLKPVKGPSVQSSVSRSYKGTSTGGAPRSSAPQSKNFQSPARYQRDAGRSRGYQPSKTNMQMESKGHWKSKNKRDDVRDRRR</sequence>
<dbReference type="PANTHER" id="PTHR34239">
    <property type="entry name" value="APPLE DOMAIN-CONTAINING PROTEIN"/>
    <property type="match status" value="1"/>
</dbReference>
<keyword evidence="3" id="KW-1185">Reference proteome</keyword>
<evidence type="ECO:0000256" key="1">
    <source>
        <dbReference type="SAM" id="MobiDB-lite"/>
    </source>
</evidence>
<organism evidence="2 3">
    <name type="scientific">Apolygus lucorum</name>
    <name type="common">Small green plant bug</name>
    <name type="synonym">Lygocoris lucorum</name>
    <dbReference type="NCBI Taxonomy" id="248454"/>
    <lineage>
        <taxon>Eukaryota</taxon>
        <taxon>Metazoa</taxon>
        <taxon>Ecdysozoa</taxon>
        <taxon>Arthropoda</taxon>
        <taxon>Hexapoda</taxon>
        <taxon>Insecta</taxon>
        <taxon>Pterygota</taxon>
        <taxon>Neoptera</taxon>
        <taxon>Paraneoptera</taxon>
        <taxon>Hemiptera</taxon>
        <taxon>Heteroptera</taxon>
        <taxon>Panheteroptera</taxon>
        <taxon>Cimicomorpha</taxon>
        <taxon>Miridae</taxon>
        <taxon>Mirini</taxon>
        <taxon>Apolygus</taxon>
    </lineage>
</organism>
<feature type="region of interest" description="Disordered" evidence="1">
    <location>
        <begin position="332"/>
        <end position="414"/>
    </location>
</feature>
<protein>
    <submittedName>
        <fullName evidence="2">Uncharacterized protein</fullName>
    </submittedName>
</protein>
<feature type="compositionally biased region" description="Polar residues" evidence="1">
    <location>
        <begin position="362"/>
        <end position="373"/>
    </location>
</feature>
<evidence type="ECO:0000313" key="2">
    <source>
        <dbReference type="EMBL" id="KAF6203408.1"/>
    </source>
</evidence>
<dbReference type="Proteomes" id="UP000466442">
    <property type="component" value="Unassembled WGS sequence"/>
</dbReference>